<keyword evidence="2" id="KW-1185">Reference proteome</keyword>
<name>A0A1M7ZYL3_9FLAO</name>
<dbReference type="AlphaFoldDB" id="A0A1M7ZYL3"/>
<dbReference type="EMBL" id="FRYK01000005">
    <property type="protein sequence ID" value="SHO73972.1"/>
    <property type="molecule type" value="Genomic_DNA"/>
</dbReference>
<organism evidence="1 2">
    <name type="scientific">Flavobacterium cucumis</name>
    <dbReference type="NCBI Taxonomy" id="416016"/>
    <lineage>
        <taxon>Bacteria</taxon>
        <taxon>Pseudomonadati</taxon>
        <taxon>Bacteroidota</taxon>
        <taxon>Flavobacteriia</taxon>
        <taxon>Flavobacteriales</taxon>
        <taxon>Flavobacteriaceae</taxon>
        <taxon>Flavobacterium</taxon>
    </lineage>
</organism>
<reference evidence="2" key="1">
    <citation type="submission" date="2016-12" db="EMBL/GenBank/DDBJ databases">
        <authorList>
            <person name="Varghese N."/>
            <person name="Submissions S."/>
        </authorList>
    </citation>
    <scope>NUCLEOTIDE SEQUENCE [LARGE SCALE GENOMIC DNA]</scope>
    <source>
        <strain evidence="2">DSM 18830</strain>
    </source>
</reference>
<dbReference type="OrthoDB" id="1363792at2"/>
<proteinExistence type="predicted"/>
<dbReference type="Proteomes" id="UP000184611">
    <property type="component" value="Unassembled WGS sequence"/>
</dbReference>
<gene>
    <name evidence="1" type="ORF">SAMN05443547_2351</name>
</gene>
<evidence type="ECO:0000313" key="1">
    <source>
        <dbReference type="EMBL" id="SHO73972.1"/>
    </source>
</evidence>
<dbReference type="RefSeq" id="WP_143165287.1">
    <property type="nucleotide sequence ID" value="NZ_FRYK01000005.1"/>
</dbReference>
<sequence>MNLYIKFLVFLLSTNFIFAQKNIIKKMEYKILTEKEGLNLIKKEGFYTCKVNAEDNEHKYYNSASNGYLIYNKYIKDFILYRSIDDYKKMLDDVENQTVDISIDFNKFEEMIPLRLDNISNTMNIEISKSDSIECLKNLDSIMSKIDKSDIDFSNSFMDFFSYYYVAIKNEIEFNKTEIQLYDDKVNFYVFLKDSNERKEIFNNFYNMVINPDKEISFYLCAKEIVNPFIIKNGKKK</sequence>
<evidence type="ECO:0000313" key="2">
    <source>
        <dbReference type="Proteomes" id="UP000184611"/>
    </source>
</evidence>
<protein>
    <submittedName>
        <fullName evidence="1">Uncharacterized protein</fullName>
    </submittedName>
</protein>
<dbReference type="STRING" id="416016.SAMN05443547_2351"/>
<accession>A0A1M7ZYL3</accession>